<protein>
    <recommendedName>
        <fullName evidence="3">CCHC-type domain-containing protein</fullName>
    </recommendedName>
</protein>
<comment type="caution">
    <text evidence="5">The sequence shown here is derived from an EMBL/GenBank/DDBJ whole genome shotgun (WGS) entry which is preliminary data.</text>
</comment>
<dbReference type="EMBL" id="VDEP01000173">
    <property type="protein sequence ID" value="KAA1126068.1"/>
    <property type="molecule type" value="Genomic_DNA"/>
</dbReference>
<dbReference type="AlphaFoldDB" id="A0A5B0RLT4"/>
<name>A0A5B0RLT4_PUCGR</name>
<feature type="region of interest" description="Disordered" evidence="2">
    <location>
        <begin position="480"/>
        <end position="501"/>
    </location>
</feature>
<dbReference type="Proteomes" id="UP000324748">
    <property type="component" value="Unassembled WGS sequence"/>
</dbReference>
<sequence length="544" mass="59352">MSTNPGSTVNTRDRRRPSLSGSITSQESFDISEDYQPDGAQLMANLFDSVAGTGPAVNPGDQTLRPAGQTSTSGTNNPLRTDRAQTAPAGDANSGNHRPADLNPPIPARLDPPPHQNPSQAAETEDERDYRLSELKLKQNKLVLSTVASIVSSMKKEDALQPDGSNFGQWICGLREISRTGLSSANFFFEPCGSKTFEKIGRAVMLASVHSSLIPDLQSIDTAHKMYLALKKKFKTVSRAAQMNIWRRLMAFRVDPSALSAGIASTLLDMYSEWKSVNVSCRGDSFLGFLLQAAVMESNAPYKADFENRIENAIQFDQNKACPTFSFICNAYDISRQQHLQSTNQIAKPVGSVFSPAALLTSTTLNDEFDASIFLTDVDESDWCDALDFFALTAAKCWSCGGDDHYQRECPQRSTLPARRNQGGSQAIGTLVGTIYGQLPSGFQVTSGRFPNYSTRKSLAPPSNNQHRAKQMADYYRPRYNQKHQSQTQRSSTTSSNKPGGVTAQIVELGVLPDDLDTLGFRTMALGEDILPTVADQRSQGSGT</sequence>
<evidence type="ECO:0000259" key="3">
    <source>
        <dbReference type="PROSITE" id="PS50158"/>
    </source>
</evidence>
<feature type="compositionally biased region" description="Polar residues" evidence="2">
    <location>
        <begin position="68"/>
        <end position="79"/>
    </location>
</feature>
<organism evidence="5 7">
    <name type="scientific">Puccinia graminis f. sp. tritici</name>
    <dbReference type="NCBI Taxonomy" id="56615"/>
    <lineage>
        <taxon>Eukaryota</taxon>
        <taxon>Fungi</taxon>
        <taxon>Dikarya</taxon>
        <taxon>Basidiomycota</taxon>
        <taxon>Pucciniomycotina</taxon>
        <taxon>Pucciniomycetes</taxon>
        <taxon>Pucciniales</taxon>
        <taxon>Pucciniaceae</taxon>
        <taxon>Puccinia</taxon>
    </lineage>
</organism>
<dbReference type="GO" id="GO:0003676">
    <property type="term" value="F:nucleic acid binding"/>
    <property type="evidence" value="ECO:0007669"/>
    <property type="project" value="InterPro"/>
</dbReference>
<evidence type="ECO:0000256" key="2">
    <source>
        <dbReference type="SAM" id="MobiDB-lite"/>
    </source>
</evidence>
<evidence type="ECO:0000256" key="1">
    <source>
        <dbReference type="PROSITE-ProRule" id="PRU00047"/>
    </source>
</evidence>
<dbReference type="PROSITE" id="PS50158">
    <property type="entry name" value="ZF_CCHC"/>
    <property type="match status" value="1"/>
</dbReference>
<evidence type="ECO:0000313" key="5">
    <source>
        <dbReference type="EMBL" id="KAA1126068.1"/>
    </source>
</evidence>
<keyword evidence="6" id="KW-1185">Reference proteome</keyword>
<dbReference type="Proteomes" id="UP000325313">
    <property type="component" value="Unassembled WGS sequence"/>
</dbReference>
<dbReference type="EMBL" id="VSWC01000066">
    <property type="protein sequence ID" value="KAA1097710.1"/>
    <property type="molecule type" value="Genomic_DNA"/>
</dbReference>
<evidence type="ECO:0000313" key="7">
    <source>
        <dbReference type="Proteomes" id="UP000325313"/>
    </source>
</evidence>
<gene>
    <name evidence="4" type="ORF">PGT21_050175</name>
    <name evidence="5" type="ORF">PGTUg99_050125</name>
</gene>
<keyword evidence="1" id="KW-0863">Zinc-finger</keyword>
<evidence type="ECO:0000313" key="6">
    <source>
        <dbReference type="Proteomes" id="UP000324748"/>
    </source>
</evidence>
<feature type="region of interest" description="Disordered" evidence="2">
    <location>
        <begin position="1"/>
        <end position="129"/>
    </location>
</feature>
<dbReference type="OrthoDB" id="2507000at2759"/>
<feature type="compositionally biased region" description="Pro residues" evidence="2">
    <location>
        <begin position="102"/>
        <end position="116"/>
    </location>
</feature>
<feature type="compositionally biased region" description="Polar residues" evidence="2">
    <location>
        <begin position="1"/>
        <end position="10"/>
    </location>
</feature>
<reference evidence="6 7" key="1">
    <citation type="submission" date="2019-05" db="EMBL/GenBank/DDBJ databases">
        <title>Emergence of the Ug99 lineage of the wheat stem rust pathogen through somatic hybridization.</title>
        <authorList>
            <person name="Li F."/>
            <person name="Upadhyaya N.M."/>
            <person name="Sperschneider J."/>
            <person name="Matny O."/>
            <person name="Nguyen-Phuc H."/>
            <person name="Mago R."/>
            <person name="Raley C."/>
            <person name="Miller M.E."/>
            <person name="Silverstein K.A.T."/>
            <person name="Henningsen E."/>
            <person name="Hirsch C.D."/>
            <person name="Visser B."/>
            <person name="Pretorius Z.A."/>
            <person name="Steffenson B.J."/>
            <person name="Schwessinger B."/>
            <person name="Dodds P.N."/>
            <person name="Figueroa M."/>
        </authorList>
    </citation>
    <scope>NUCLEOTIDE SEQUENCE [LARGE SCALE GENOMIC DNA]</scope>
    <source>
        <strain evidence="4">21-0</strain>
        <strain evidence="5 7">Ug99</strain>
    </source>
</reference>
<feature type="compositionally biased region" description="Polar residues" evidence="2">
    <location>
        <begin position="19"/>
        <end position="29"/>
    </location>
</feature>
<accession>A0A5B0RLT4</accession>
<dbReference type="SMART" id="SM00343">
    <property type="entry name" value="ZnF_C2HC"/>
    <property type="match status" value="1"/>
</dbReference>
<keyword evidence="1" id="KW-0479">Metal-binding</keyword>
<evidence type="ECO:0000313" key="4">
    <source>
        <dbReference type="EMBL" id="KAA1097710.1"/>
    </source>
</evidence>
<dbReference type="InterPro" id="IPR001878">
    <property type="entry name" value="Znf_CCHC"/>
</dbReference>
<proteinExistence type="predicted"/>
<keyword evidence="1" id="KW-0862">Zinc</keyword>
<feature type="compositionally biased region" description="Low complexity" evidence="2">
    <location>
        <begin position="485"/>
        <end position="496"/>
    </location>
</feature>
<dbReference type="GO" id="GO:0008270">
    <property type="term" value="F:zinc ion binding"/>
    <property type="evidence" value="ECO:0007669"/>
    <property type="project" value="UniProtKB-KW"/>
</dbReference>
<feature type="domain" description="CCHC-type" evidence="3">
    <location>
        <begin position="396"/>
        <end position="412"/>
    </location>
</feature>